<evidence type="ECO:0000256" key="1">
    <source>
        <dbReference type="SAM" id="MobiDB-lite"/>
    </source>
</evidence>
<name>A0ABX1BMP3_9ACTN</name>
<accession>A0ABX1BMP3</accession>
<comment type="caution">
    <text evidence="3">The sequence shown here is derived from an EMBL/GenBank/DDBJ whole genome shotgun (WGS) entry which is preliminary data.</text>
</comment>
<feature type="region of interest" description="Disordered" evidence="1">
    <location>
        <begin position="180"/>
        <end position="203"/>
    </location>
</feature>
<dbReference type="Pfam" id="PF01609">
    <property type="entry name" value="DDE_Tnp_1"/>
    <property type="match status" value="1"/>
</dbReference>
<feature type="domain" description="Transposase IS4-like" evidence="2">
    <location>
        <begin position="36"/>
        <end position="132"/>
    </location>
</feature>
<dbReference type="SUPFAM" id="SSF53098">
    <property type="entry name" value="Ribonuclease H-like"/>
    <property type="match status" value="1"/>
</dbReference>
<reference evidence="3 4" key="1">
    <citation type="submission" date="2020-03" db="EMBL/GenBank/DDBJ databases">
        <title>WGS of actinomycetes isolated from Thailand.</title>
        <authorList>
            <person name="Thawai C."/>
        </authorList>
    </citation>
    <scope>NUCLEOTIDE SEQUENCE [LARGE SCALE GENOMIC DNA]</scope>
    <source>
        <strain evidence="3 4">FMUSA5-5</strain>
    </source>
</reference>
<evidence type="ECO:0000313" key="4">
    <source>
        <dbReference type="Proteomes" id="UP000696294"/>
    </source>
</evidence>
<dbReference type="InterPro" id="IPR002559">
    <property type="entry name" value="Transposase_11"/>
</dbReference>
<dbReference type="InterPro" id="IPR012337">
    <property type="entry name" value="RNaseH-like_sf"/>
</dbReference>
<evidence type="ECO:0000313" key="3">
    <source>
        <dbReference type="EMBL" id="NJP96393.1"/>
    </source>
</evidence>
<dbReference type="Proteomes" id="UP000696294">
    <property type="component" value="Unassembled WGS sequence"/>
</dbReference>
<keyword evidence="4" id="KW-1185">Reference proteome</keyword>
<dbReference type="EMBL" id="JAATEP010000049">
    <property type="protein sequence ID" value="NJP96393.1"/>
    <property type="molecule type" value="Genomic_DNA"/>
</dbReference>
<protein>
    <submittedName>
        <fullName evidence="3">Transposase</fullName>
    </submittedName>
</protein>
<proteinExistence type="predicted"/>
<gene>
    <name evidence="3" type="ORF">HCN51_44360</name>
</gene>
<feature type="region of interest" description="Disordered" evidence="1">
    <location>
        <begin position="20"/>
        <end position="45"/>
    </location>
</feature>
<sequence>MQARLRPYWRATGPRVLAYRHHQARRPAPLTEGPATRSRPSGHHLNPDHSVIVRWLTYIVPNRKGEHIRLITSILDPAEATAEDLARCYHDRWEAETGINQLKTHLRGPGRILHSRTPELAYQEIWACLLTHWALCTLMCTTATTAGVDLDQIIFLDTVRMVRRSVTNCAAFPRTIRHLLDPGPRPNHAPTDHQPSTPSPFLPASRQTLTQEQLPRTTDTLLLANSTQGVNN</sequence>
<evidence type="ECO:0000259" key="2">
    <source>
        <dbReference type="Pfam" id="PF01609"/>
    </source>
</evidence>
<organism evidence="3 4">
    <name type="scientific">Nonomuraea composti</name>
    <dbReference type="NCBI Taxonomy" id="2720023"/>
    <lineage>
        <taxon>Bacteria</taxon>
        <taxon>Bacillati</taxon>
        <taxon>Actinomycetota</taxon>
        <taxon>Actinomycetes</taxon>
        <taxon>Streptosporangiales</taxon>
        <taxon>Streptosporangiaceae</taxon>
        <taxon>Nonomuraea</taxon>
    </lineage>
</organism>
<dbReference type="RefSeq" id="WP_168017992.1">
    <property type="nucleotide sequence ID" value="NZ_JAATEP010000049.1"/>
</dbReference>